<comment type="caution">
    <text evidence="1">The sequence shown here is derived from an EMBL/GenBank/DDBJ whole genome shotgun (WGS) entry which is preliminary data.</text>
</comment>
<gene>
    <name evidence="1" type="ORF">BN381_350142</name>
</gene>
<reference evidence="1 2" key="1">
    <citation type="journal article" date="2013" name="ISME J.">
        <title>Metabolic model for the filamentous 'Candidatus Microthrix parvicella' based on genomic and metagenomic analyses.</title>
        <authorList>
            <person name="Jon McIlroy S."/>
            <person name="Kristiansen R."/>
            <person name="Albertsen M."/>
            <person name="Michael Karst S."/>
            <person name="Rossetti S."/>
            <person name="Lund Nielsen J."/>
            <person name="Tandoi V."/>
            <person name="James Seviour R."/>
            <person name="Nielsen P.H."/>
        </authorList>
    </citation>
    <scope>NUCLEOTIDE SEQUENCE [LARGE SCALE GENOMIC DNA]</scope>
    <source>
        <strain evidence="1 2">RN1</strain>
    </source>
</reference>
<evidence type="ECO:0000313" key="2">
    <source>
        <dbReference type="Proteomes" id="UP000018291"/>
    </source>
</evidence>
<accession>R4Z678</accession>
<proteinExistence type="predicted"/>
<protein>
    <submittedName>
        <fullName evidence="1">Uncharacterized protein</fullName>
    </submittedName>
</protein>
<evidence type="ECO:0000313" key="1">
    <source>
        <dbReference type="EMBL" id="CCM64282.1"/>
    </source>
</evidence>
<dbReference type="AlphaFoldDB" id="R4Z678"/>
<sequence length="66" mass="7204">MLNDRDPDSTFLVINLVDDPEVAAAGAVGTLQVESEWLTNPVGIVQQATMDEPHTCSHDLLRKSIE</sequence>
<keyword evidence="2" id="KW-1185">Reference proteome</keyword>
<dbReference type="Proteomes" id="UP000018291">
    <property type="component" value="Unassembled WGS sequence"/>
</dbReference>
<dbReference type="HOGENOM" id="CLU_2823092_0_0_11"/>
<dbReference type="EMBL" id="CANL01000029">
    <property type="protein sequence ID" value="CCM64282.1"/>
    <property type="molecule type" value="Genomic_DNA"/>
</dbReference>
<organism evidence="1 2">
    <name type="scientific">Candidatus Neomicrothrix parvicella RN1</name>
    <dbReference type="NCBI Taxonomy" id="1229780"/>
    <lineage>
        <taxon>Bacteria</taxon>
        <taxon>Bacillati</taxon>
        <taxon>Actinomycetota</taxon>
        <taxon>Acidimicrobiia</taxon>
        <taxon>Acidimicrobiales</taxon>
        <taxon>Microthrixaceae</taxon>
        <taxon>Candidatus Neomicrothrix</taxon>
    </lineage>
</organism>
<name>R4Z678_9ACTN</name>